<keyword evidence="1" id="KW-0812">Transmembrane</keyword>
<accession>A0A372IT90</accession>
<feature type="transmembrane region" description="Helical" evidence="1">
    <location>
        <begin position="182"/>
        <end position="201"/>
    </location>
</feature>
<sequence>MKMTLKIKQYDRISFVECPLFMARATGEERSFSLGTTCAIVISGVTSEGHKNASVLLSRALGCSYNRRGKVHTMPISAWKRAGLSFGCCLLLVVLMSGLLGPRGSIDVVYRVALLFVLPLWLVLLPVAIKVRDAKGIRFLGIMGWGTLAGPVALLILLLLQILHDGNFSRVWQGDPTVPSTAVWIGIAAVCSLFVSVIYGVSLKAWGHLARQATAEVE</sequence>
<comment type="caution">
    <text evidence="2">The sequence shown here is derived from an EMBL/GenBank/DDBJ whole genome shotgun (WGS) entry which is preliminary data.</text>
</comment>
<dbReference type="RefSeq" id="WP_117297262.1">
    <property type="nucleotide sequence ID" value="NZ_QVQT02000001.1"/>
</dbReference>
<dbReference type="Proteomes" id="UP000264702">
    <property type="component" value="Unassembled WGS sequence"/>
</dbReference>
<evidence type="ECO:0000313" key="2">
    <source>
        <dbReference type="EMBL" id="RFU18136.1"/>
    </source>
</evidence>
<reference evidence="2 3" key="1">
    <citation type="submission" date="2018-08" db="EMBL/GenBank/DDBJ databases">
        <title>Acidipila sp. 4G-K13, an acidobacterium isolated from forest soil.</title>
        <authorList>
            <person name="Gao Z.-H."/>
            <person name="Qiu L.-H."/>
        </authorList>
    </citation>
    <scope>NUCLEOTIDE SEQUENCE [LARGE SCALE GENOMIC DNA]</scope>
    <source>
        <strain evidence="2 3">4G-K13</strain>
    </source>
</reference>
<keyword evidence="1" id="KW-0472">Membrane</keyword>
<feature type="transmembrane region" description="Helical" evidence="1">
    <location>
        <begin position="108"/>
        <end position="127"/>
    </location>
</feature>
<name>A0A372IT90_9BACT</name>
<keyword evidence="1" id="KW-1133">Transmembrane helix</keyword>
<organism evidence="2 3">
    <name type="scientific">Paracidobacterium acidisoli</name>
    <dbReference type="NCBI Taxonomy" id="2303751"/>
    <lineage>
        <taxon>Bacteria</taxon>
        <taxon>Pseudomonadati</taxon>
        <taxon>Acidobacteriota</taxon>
        <taxon>Terriglobia</taxon>
        <taxon>Terriglobales</taxon>
        <taxon>Acidobacteriaceae</taxon>
        <taxon>Paracidobacterium</taxon>
    </lineage>
</organism>
<proteinExistence type="predicted"/>
<dbReference type="EMBL" id="QVQT01000001">
    <property type="protein sequence ID" value="RFU18136.1"/>
    <property type="molecule type" value="Genomic_DNA"/>
</dbReference>
<protein>
    <submittedName>
        <fullName evidence="2">Uncharacterized protein</fullName>
    </submittedName>
</protein>
<keyword evidence="3" id="KW-1185">Reference proteome</keyword>
<evidence type="ECO:0000313" key="3">
    <source>
        <dbReference type="Proteomes" id="UP000264702"/>
    </source>
</evidence>
<gene>
    <name evidence="2" type="ORF">D0Y96_00710</name>
</gene>
<dbReference type="AlphaFoldDB" id="A0A372IT90"/>
<evidence type="ECO:0000256" key="1">
    <source>
        <dbReference type="SAM" id="Phobius"/>
    </source>
</evidence>
<feature type="transmembrane region" description="Helical" evidence="1">
    <location>
        <begin position="139"/>
        <end position="162"/>
    </location>
</feature>
<feature type="transmembrane region" description="Helical" evidence="1">
    <location>
        <begin position="82"/>
        <end position="102"/>
    </location>
</feature>